<evidence type="ECO:0000256" key="1">
    <source>
        <dbReference type="SAM" id="MobiDB-lite"/>
    </source>
</evidence>
<reference evidence="2 3" key="1">
    <citation type="submission" date="2014-04" db="EMBL/GenBank/DDBJ databases">
        <title>Evolutionary Origins and Diversification of the Mycorrhizal Mutualists.</title>
        <authorList>
            <consortium name="DOE Joint Genome Institute"/>
            <consortium name="Mycorrhizal Genomics Consortium"/>
            <person name="Kohler A."/>
            <person name="Kuo A."/>
            <person name="Nagy L.G."/>
            <person name="Floudas D."/>
            <person name="Copeland A."/>
            <person name="Barry K.W."/>
            <person name="Cichocki N."/>
            <person name="Veneault-Fourrey C."/>
            <person name="LaButti K."/>
            <person name="Lindquist E.A."/>
            <person name="Lipzen A."/>
            <person name="Lundell T."/>
            <person name="Morin E."/>
            <person name="Murat C."/>
            <person name="Riley R."/>
            <person name="Ohm R."/>
            <person name="Sun H."/>
            <person name="Tunlid A."/>
            <person name="Henrissat B."/>
            <person name="Grigoriev I.V."/>
            <person name="Hibbett D.S."/>
            <person name="Martin F."/>
        </authorList>
    </citation>
    <scope>NUCLEOTIDE SEQUENCE [LARGE SCALE GENOMIC DNA]</scope>
    <source>
        <strain evidence="2 3">MD-312</strain>
    </source>
</reference>
<accession>A0A0C9WDF0</accession>
<keyword evidence="3" id="KW-1185">Reference proteome</keyword>
<gene>
    <name evidence="2" type="ORF">HYDPIDRAFT_93696</name>
</gene>
<dbReference type="OrthoDB" id="5562739at2759"/>
<evidence type="ECO:0000313" key="3">
    <source>
        <dbReference type="Proteomes" id="UP000053820"/>
    </source>
</evidence>
<evidence type="ECO:0000313" key="2">
    <source>
        <dbReference type="EMBL" id="KIJ62971.1"/>
    </source>
</evidence>
<sequence length="187" mass="20946">MYNDGYSYPQHHRFPQHVDVQRLSPPLQRGYLTSSSSSSPLVRERSVRSRYSPYPGSATVAPRKSSASTTESLSLDIPSISLHDPAAEMGRPSSRLPGDQIKLPPIQPLAPPRHVSNPSYALPPISALEDLRGISSQDSAAVLERLKMDDDRRSDADFDGHWVRQRSAPTSVFRYCTYHSRETRDFI</sequence>
<dbReference type="EMBL" id="KN839853">
    <property type="protein sequence ID" value="KIJ62971.1"/>
    <property type="molecule type" value="Genomic_DNA"/>
</dbReference>
<protein>
    <submittedName>
        <fullName evidence="2">Uncharacterized protein</fullName>
    </submittedName>
</protein>
<organism evidence="2 3">
    <name type="scientific">Hydnomerulius pinastri MD-312</name>
    <dbReference type="NCBI Taxonomy" id="994086"/>
    <lineage>
        <taxon>Eukaryota</taxon>
        <taxon>Fungi</taxon>
        <taxon>Dikarya</taxon>
        <taxon>Basidiomycota</taxon>
        <taxon>Agaricomycotina</taxon>
        <taxon>Agaricomycetes</taxon>
        <taxon>Agaricomycetidae</taxon>
        <taxon>Boletales</taxon>
        <taxon>Boletales incertae sedis</taxon>
        <taxon>Leucogyrophana</taxon>
    </lineage>
</organism>
<dbReference type="HOGENOM" id="CLU_124547_0_0_1"/>
<name>A0A0C9WDF0_9AGAM</name>
<feature type="region of interest" description="Disordered" evidence="1">
    <location>
        <begin position="28"/>
        <end position="115"/>
    </location>
</feature>
<dbReference type="AlphaFoldDB" id="A0A0C9WDF0"/>
<dbReference type="Proteomes" id="UP000053820">
    <property type="component" value="Unassembled WGS sequence"/>
</dbReference>
<proteinExistence type="predicted"/>